<dbReference type="Proteomes" id="UP000248706">
    <property type="component" value="Unassembled WGS sequence"/>
</dbReference>
<dbReference type="PROSITE" id="PS00211">
    <property type="entry name" value="ABC_TRANSPORTER_1"/>
    <property type="match status" value="1"/>
</dbReference>
<keyword evidence="3" id="KW-0813">Transport</keyword>
<dbReference type="Gene3D" id="3.40.50.300">
    <property type="entry name" value="P-loop containing nucleotide triphosphate hydrolases"/>
    <property type="match status" value="1"/>
</dbReference>
<evidence type="ECO:0000256" key="8">
    <source>
        <dbReference type="ARBA" id="ARBA00023136"/>
    </source>
</evidence>
<sequence>MQTETTEELAIEVRDLVKRYPRSKVNAVDGISFSVRRGEIFGLLGPNGAGKTTTIGILTTSVLPTSGTVRIMGVDVVGDPIGVKQHISVVPQRSNLDQSLRAREILTFHAAYHGVPRAEREARAEALLKELGLEGRGHEKIRRYSGGMAQRLMLARALMHSPDVLFLDEPTNSLDPQSRLFLWDRIRAMHERGVTILLTTHDMEEAEQLCERIAIMDHGRILVLDTPDNLKKLVPGGTRLELRLRLPQKVEASRGDGAASSGDLRALLEQLPGRPRVEELPADDGQENHGTRSFRLYGEEAGELAVEAMRVVSASGAELRDLHVARPSLEDVFIFLTGRNLRS</sequence>
<dbReference type="FunFam" id="3.40.50.300:FF:000589">
    <property type="entry name" value="ABC transporter, ATP-binding subunit"/>
    <property type="match status" value="1"/>
</dbReference>
<evidence type="ECO:0000256" key="3">
    <source>
        <dbReference type="ARBA" id="ARBA00022448"/>
    </source>
</evidence>
<organism evidence="10 11">
    <name type="scientific">Thermogemmatispora tikiterensis</name>
    <dbReference type="NCBI Taxonomy" id="1825093"/>
    <lineage>
        <taxon>Bacteria</taxon>
        <taxon>Bacillati</taxon>
        <taxon>Chloroflexota</taxon>
        <taxon>Ktedonobacteria</taxon>
        <taxon>Thermogemmatisporales</taxon>
        <taxon>Thermogemmatisporaceae</taxon>
        <taxon>Thermogemmatispora</taxon>
    </lineage>
</organism>
<dbReference type="PROSITE" id="PS50893">
    <property type="entry name" value="ABC_TRANSPORTER_2"/>
    <property type="match status" value="1"/>
</dbReference>
<reference evidence="10 11" key="1">
    <citation type="submission" date="2016-08" db="EMBL/GenBank/DDBJ databases">
        <title>Analysis of Carbohydrate Active Enzymes in Thermogemmatispora T81 Reveals Carbohydrate Degradation Ability.</title>
        <authorList>
            <person name="Tomazini A."/>
            <person name="Lal S."/>
            <person name="Stott M."/>
            <person name="Henrissat B."/>
            <person name="Polikarpov I."/>
            <person name="Sparling R."/>
            <person name="Levin D.B."/>
        </authorList>
    </citation>
    <scope>NUCLEOTIDE SEQUENCE [LARGE SCALE GENOMIC DNA]</scope>
    <source>
        <strain evidence="10 11">T81</strain>
    </source>
</reference>
<dbReference type="EMBL" id="MCIF01000002">
    <property type="protein sequence ID" value="RAQ96967.1"/>
    <property type="molecule type" value="Genomic_DNA"/>
</dbReference>
<dbReference type="PANTHER" id="PTHR42711">
    <property type="entry name" value="ABC TRANSPORTER ATP-BINDING PROTEIN"/>
    <property type="match status" value="1"/>
</dbReference>
<evidence type="ECO:0000256" key="7">
    <source>
        <dbReference type="ARBA" id="ARBA00022967"/>
    </source>
</evidence>
<evidence type="ECO:0000256" key="5">
    <source>
        <dbReference type="ARBA" id="ARBA00022741"/>
    </source>
</evidence>
<dbReference type="Pfam" id="PF00005">
    <property type="entry name" value="ABC_tran"/>
    <property type="match status" value="1"/>
</dbReference>
<dbReference type="InterPro" id="IPR050763">
    <property type="entry name" value="ABC_transporter_ATP-binding"/>
</dbReference>
<comment type="similarity">
    <text evidence="2">Belongs to the ABC transporter superfamily.</text>
</comment>
<dbReference type="AlphaFoldDB" id="A0A328VHQ9"/>
<comment type="subcellular location">
    <subcellularLocation>
        <location evidence="1">Cell membrane</location>
    </subcellularLocation>
</comment>
<keyword evidence="11" id="KW-1185">Reference proteome</keyword>
<dbReference type="GO" id="GO:0005886">
    <property type="term" value="C:plasma membrane"/>
    <property type="evidence" value="ECO:0007669"/>
    <property type="project" value="UniProtKB-SubCell"/>
</dbReference>
<dbReference type="SUPFAM" id="SSF52540">
    <property type="entry name" value="P-loop containing nucleoside triphosphate hydrolases"/>
    <property type="match status" value="1"/>
</dbReference>
<evidence type="ECO:0000259" key="9">
    <source>
        <dbReference type="PROSITE" id="PS50893"/>
    </source>
</evidence>
<dbReference type="SMART" id="SM00382">
    <property type="entry name" value="AAA"/>
    <property type="match status" value="1"/>
</dbReference>
<dbReference type="InterPro" id="IPR017871">
    <property type="entry name" value="ABC_transporter-like_CS"/>
</dbReference>
<accession>A0A328VHQ9</accession>
<feature type="domain" description="ABC transporter" evidence="9">
    <location>
        <begin position="11"/>
        <end position="243"/>
    </location>
</feature>
<dbReference type="InterPro" id="IPR003439">
    <property type="entry name" value="ABC_transporter-like_ATP-bd"/>
</dbReference>
<dbReference type="InterPro" id="IPR003593">
    <property type="entry name" value="AAA+_ATPase"/>
</dbReference>
<evidence type="ECO:0000256" key="6">
    <source>
        <dbReference type="ARBA" id="ARBA00022840"/>
    </source>
</evidence>
<dbReference type="InterPro" id="IPR027417">
    <property type="entry name" value="P-loop_NTPase"/>
</dbReference>
<dbReference type="GO" id="GO:0016887">
    <property type="term" value="F:ATP hydrolysis activity"/>
    <property type="evidence" value="ECO:0007669"/>
    <property type="project" value="InterPro"/>
</dbReference>
<gene>
    <name evidence="10" type="ORF">A4R35_15625</name>
</gene>
<keyword evidence="4" id="KW-1003">Cell membrane</keyword>
<evidence type="ECO:0000256" key="1">
    <source>
        <dbReference type="ARBA" id="ARBA00004236"/>
    </source>
</evidence>
<dbReference type="GO" id="GO:0005524">
    <property type="term" value="F:ATP binding"/>
    <property type="evidence" value="ECO:0007669"/>
    <property type="project" value="UniProtKB-KW"/>
</dbReference>
<name>A0A328VHQ9_9CHLR</name>
<keyword evidence="7" id="KW-1278">Translocase</keyword>
<evidence type="ECO:0000256" key="2">
    <source>
        <dbReference type="ARBA" id="ARBA00005417"/>
    </source>
</evidence>
<keyword evidence="5" id="KW-0547">Nucleotide-binding</keyword>
<protein>
    <submittedName>
        <fullName evidence="10">Bacteriocin ABC transporter ATP-binding protein</fullName>
    </submittedName>
</protein>
<proteinExistence type="inferred from homology"/>
<evidence type="ECO:0000256" key="4">
    <source>
        <dbReference type="ARBA" id="ARBA00022475"/>
    </source>
</evidence>
<comment type="caution">
    <text evidence="10">The sequence shown here is derived from an EMBL/GenBank/DDBJ whole genome shotgun (WGS) entry which is preliminary data.</text>
</comment>
<keyword evidence="8" id="KW-0472">Membrane</keyword>
<keyword evidence="6 10" id="KW-0067">ATP-binding</keyword>
<dbReference type="PANTHER" id="PTHR42711:SF5">
    <property type="entry name" value="ABC TRANSPORTER ATP-BINDING PROTEIN NATA"/>
    <property type="match status" value="1"/>
</dbReference>
<evidence type="ECO:0000313" key="11">
    <source>
        <dbReference type="Proteomes" id="UP000248706"/>
    </source>
</evidence>
<evidence type="ECO:0000313" key="10">
    <source>
        <dbReference type="EMBL" id="RAQ96967.1"/>
    </source>
</evidence>
<dbReference type="OrthoDB" id="9804819at2"/>